<dbReference type="EMBL" id="AE010299">
    <property type="protein sequence ID" value="AAM04743.1"/>
    <property type="molecule type" value="Genomic_DNA"/>
</dbReference>
<dbReference type="RefSeq" id="WP_011021345.1">
    <property type="nucleotide sequence ID" value="NC_003552.1"/>
</dbReference>
<feature type="transmembrane region" description="Helical" evidence="1">
    <location>
        <begin position="20"/>
        <end position="39"/>
    </location>
</feature>
<keyword evidence="4" id="KW-1185">Reference proteome</keyword>
<evidence type="ECO:0000256" key="1">
    <source>
        <dbReference type="SAM" id="Phobius"/>
    </source>
</evidence>
<organism evidence="3 4">
    <name type="scientific">Methanosarcina acetivorans (strain ATCC 35395 / DSM 2834 / JCM 12185 / C2A)</name>
    <dbReference type="NCBI Taxonomy" id="188937"/>
    <lineage>
        <taxon>Archaea</taxon>
        <taxon>Methanobacteriati</taxon>
        <taxon>Methanobacteriota</taxon>
        <taxon>Stenosarchaea group</taxon>
        <taxon>Methanomicrobia</taxon>
        <taxon>Methanosarcinales</taxon>
        <taxon>Methanosarcinaceae</taxon>
        <taxon>Methanosarcina</taxon>
    </lineage>
</organism>
<dbReference type="GeneID" id="1473215"/>
<gene>
    <name evidence="3" type="ordered locus">MA_1327</name>
</gene>
<keyword evidence="1" id="KW-1133">Transmembrane helix</keyword>
<evidence type="ECO:0000313" key="4">
    <source>
        <dbReference type="Proteomes" id="UP000002487"/>
    </source>
</evidence>
<dbReference type="InParanoid" id="Q8TR57"/>
<dbReference type="STRING" id="188937.MA_1327"/>
<dbReference type="HOGENOM" id="CLU_159099_0_1_2"/>
<feature type="domain" description="SHOCT" evidence="2">
    <location>
        <begin position="56"/>
        <end position="81"/>
    </location>
</feature>
<evidence type="ECO:0000259" key="2">
    <source>
        <dbReference type="Pfam" id="PF09851"/>
    </source>
</evidence>
<reference evidence="3 4" key="1">
    <citation type="journal article" date="2002" name="Genome Res.">
        <title>The genome of Methanosarcina acetivorans reveals extensive metabolic and physiological diversity.</title>
        <authorList>
            <person name="Galagan J.E."/>
            <person name="Nusbaum C."/>
            <person name="Roy A."/>
            <person name="Endrizzi M.G."/>
            <person name="Macdonald P."/>
            <person name="FitzHugh W."/>
            <person name="Calvo S."/>
            <person name="Engels R."/>
            <person name="Smirnov S."/>
            <person name="Atnoor D."/>
            <person name="Brown A."/>
            <person name="Allen N."/>
            <person name="Naylor J."/>
            <person name="Stange-Thomann N."/>
            <person name="DeArellano K."/>
            <person name="Johnson R."/>
            <person name="Linton L."/>
            <person name="McEwan P."/>
            <person name="McKernan K."/>
            <person name="Talamas J."/>
            <person name="Tirrell A."/>
            <person name="Ye W."/>
            <person name="Zimmer A."/>
            <person name="Barber R.D."/>
            <person name="Cann I."/>
            <person name="Graham D.E."/>
            <person name="Grahame D.A."/>
            <person name="Guss A."/>
            <person name="Hedderich R."/>
            <person name="Ingram-Smith C."/>
            <person name="Kuettner C.H."/>
            <person name="Krzycki J.A."/>
            <person name="Leigh J.A."/>
            <person name="Li W."/>
            <person name="Liu J."/>
            <person name="Mukhopadhyay B."/>
            <person name="Reeve J.N."/>
            <person name="Smith K."/>
            <person name="Springer T.A."/>
            <person name="Umayam L.A."/>
            <person name="White O."/>
            <person name="White R.H."/>
            <person name="de Macario E.C."/>
            <person name="Ferry J.G."/>
            <person name="Jarrell K.F."/>
            <person name="Jing H."/>
            <person name="Macario A.J.L."/>
            <person name="Paulsen I."/>
            <person name="Pritchett M."/>
            <person name="Sowers K.R."/>
            <person name="Swanson R.V."/>
            <person name="Zinder S.H."/>
            <person name="Lander E."/>
            <person name="Metcalf W.W."/>
            <person name="Birren B."/>
        </authorList>
    </citation>
    <scope>NUCLEOTIDE SEQUENCE [LARGE SCALE GENOMIC DNA]</scope>
    <source>
        <strain evidence="4">ATCC 35395 / DSM 2834 / JCM 12185 / C2A</strain>
    </source>
</reference>
<dbReference type="EnsemblBacteria" id="AAM04743">
    <property type="protein sequence ID" value="AAM04743"/>
    <property type="gene ID" value="MA_1327"/>
</dbReference>
<dbReference type="KEGG" id="mac:MA_1327"/>
<sequence>MVKIDGFMDNYGYGMMGYGGMFFGLLFWILLIVVAYLLIKWLVEQNKTRGGEEKSALDIAKERYAKGEITEEEFEEMKKRLV</sequence>
<protein>
    <recommendedName>
        <fullName evidence="2">SHOCT domain-containing protein</fullName>
    </recommendedName>
</protein>
<dbReference type="Pfam" id="PF09851">
    <property type="entry name" value="SHOCT"/>
    <property type="match status" value="1"/>
</dbReference>
<proteinExistence type="predicted"/>
<keyword evidence="1" id="KW-0812">Transmembrane</keyword>
<keyword evidence="1" id="KW-0472">Membrane</keyword>
<evidence type="ECO:0000313" key="3">
    <source>
        <dbReference type="EMBL" id="AAM04743.1"/>
    </source>
</evidence>
<accession>Q8TR57</accession>
<dbReference type="InterPro" id="IPR018649">
    <property type="entry name" value="SHOCT"/>
</dbReference>
<dbReference type="AlphaFoldDB" id="Q8TR57"/>
<dbReference type="Proteomes" id="UP000002487">
    <property type="component" value="Chromosome"/>
</dbReference>
<name>Q8TR57_METAC</name>